<reference evidence="1" key="1">
    <citation type="submission" date="2024-07" db="EMBL/GenBank/DDBJ databases">
        <authorList>
            <person name="Yu S.T."/>
        </authorList>
    </citation>
    <scope>NUCLEOTIDE SEQUENCE</scope>
    <source>
        <strain evidence="1">R35</strain>
    </source>
</reference>
<dbReference type="RefSeq" id="WP_369263630.1">
    <property type="nucleotide sequence ID" value="NZ_CP163440.1"/>
</dbReference>
<gene>
    <name evidence="1" type="ORF">AB5J50_40535</name>
</gene>
<name>A0AB39SHA8_9ACTN</name>
<accession>A0AB39SHA8</accession>
<organism evidence="1">
    <name type="scientific">Streptomyces sp. R35</name>
    <dbReference type="NCBI Taxonomy" id="3238630"/>
    <lineage>
        <taxon>Bacteria</taxon>
        <taxon>Bacillati</taxon>
        <taxon>Actinomycetota</taxon>
        <taxon>Actinomycetes</taxon>
        <taxon>Kitasatosporales</taxon>
        <taxon>Streptomycetaceae</taxon>
        <taxon>Streptomyces</taxon>
    </lineage>
</organism>
<proteinExistence type="predicted"/>
<dbReference type="AlphaFoldDB" id="A0AB39SHA8"/>
<dbReference type="EMBL" id="CP163440">
    <property type="protein sequence ID" value="XDQ66640.1"/>
    <property type="molecule type" value="Genomic_DNA"/>
</dbReference>
<sequence>MNDGLPDGWTIERVRSASGDPEAALLPLERIVVAEEHGRADYVLLRPDVILPFHDLCLVRADDDWYMGQLESDGSVICWASYSSDLGEAIQGLRRIRRPA</sequence>
<protein>
    <submittedName>
        <fullName evidence="1">Uncharacterized protein</fullName>
    </submittedName>
</protein>
<evidence type="ECO:0000313" key="1">
    <source>
        <dbReference type="EMBL" id="XDQ66640.1"/>
    </source>
</evidence>